<evidence type="ECO:0000313" key="2">
    <source>
        <dbReference type="EMBL" id="MCZ9292762.1"/>
    </source>
</evidence>
<dbReference type="Proteomes" id="UP001146453">
    <property type="component" value="Unassembled WGS sequence"/>
</dbReference>
<dbReference type="Pfam" id="PF02661">
    <property type="entry name" value="Fic"/>
    <property type="match status" value="1"/>
</dbReference>
<dbReference type="PROSITE" id="PS51459">
    <property type="entry name" value="FIDO"/>
    <property type="match status" value="1"/>
</dbReference>
<reference evidence="2" key="1">
    <citation type="submission" date="2022-02" db="EMBL/GenBank/DDBJ databases">
        <title>Corynebacterium sp. from urogenital microbiome.</title>
        <authorList>
            <person name="Cappelli E.A."/>
            <person name="Ribeiro T.G."/>
            <person name="Peixe L."/>
        </authorList>
    </citation>
    <scope>NUCLEOTIDE SEQUENCE</scope>
    <source>
        <strain evidence="2">C8Ua_144</strain>
    </source>
</reference>
<evidence type="ECO:0000259" key="1">
    <source>
        <dbReference type="PROSITE" id="PS51459"/>
    </source>
</evidence>
<proteinExistence type="predicted"/>
<dbReference type="InterPro" id="IPR003812">
    <property type="entry name" value="Fido"/>
</dbReference>
<gene>
    <name evidence="2" type="ORF">L8U61_11530</name>
</gene>
<comment type="caution">
    <text evidence="2">The sequence shown here is derived from an EMBL/GenBank/DDBJ whole genome shotgun (WGS) entry which is preliminary data.</text>
</comment>
<dbReference type="Gene3D" id="1.20.120.1870">
    <property type="entry name" value="Fic/DOC protein, Fido domain"/>
    <property type="match status" value="1"/>
</dbReference>
<dbReference type="InterPro" id="IPR053737">
    <property type="entry name" value="Type_II_TA_Toxin"/>
</dbReference>
<dbReference type="SUPFAM" id="SSF140931">
    <property type="entry name" value="Fic-like"/>
    <property type="match status" value="1"/>
</dbReference>
<accession>A0ABT4RB27</accession>
<protein>
    <submittedName>
        <fullName evidence="2">Fic family protein</fullName>
    </submittedName>
</protein>
<feature type="domain" description="Fido" evidence="1">
    <location>
        <begin position="1"/>
        <end position="124"/>
    </location>
</feature>
<dbReference type="EMBL" id="JAKMUR010000027">
    <property type="protein sequence ID" value="MCZ9292762.1"/>
    <property type="molecule type" value="Genomic_DNA"/>
</dbReference>
<evidence type="ECO:0000313" key="3">
    <source>
        <dbReference type="Proteomes" id="UP001146453"/>
    </source>
</evidence>
<dbReference type="InterPro" id="IPR036597">
    <property type="entry name" value="Fido-like_dom_sf"/>
</dbReference>
<sequence length="124" mass="13964">MTDPRSLFQVEIIAEWVKVQGFHIKDMGLLASAIERPWLRFGNRDLYPDVWHKAAAILDSMESSHPLHDGNKRIGVLLCLLMLASHGVDDETLAEDDLFDLACDVAKYHPEVSVIAARLRRLAS</sequence>
<name>A0ABT4RB27_9CORY</name>
<keyword evidence="3" id="KW-1185">Reference proteome</keyword>
<dbReference type="RefSeq" id="WP_239307177.1">
    <property type="nucleotide sequence ID" value="NZ_JAKMUR010000027.1"/>
</dbReference>
<organism evidence="2 3">
    <name type="scientific">Corynebacterium lehmanniae</name>
    <dbReference type="NCBI Taxonomy" id="2913497"/>
    <lineage>
        <taxon>Bacteria</taxon>
        <taxon>Bacillati</taxon>
        <taxon>Actinomycetota</taxon>
        <taxon>Actinomycetes</taxon>
        <taxon>Mycobacteriales</taxon>
        <taxon>Corynebacteriaceae</taxon>
        <taxon>Corynebacterium</taxon>
    </lineage>
</organism>